<dbReference type="Pfam" id="PF21102">
    <property type="entry name" value="DprA_N"/>
    <property type="match status" value="1"/>
</dbReference>
<dbReference type="RefSeq" id="WP_104229499.1">
    <property type="nucleotide sequence ID" value="NZ_PSNW01000002.1"/>
</dbReference>
<dbReference type="Gene3D" id="3.40.50.450">
    <property type="match status" value="1"/>
</dbReference>
<comment type="similarity">
    <text evidence="1">Belongs to the DprA/Smf family.</text>
</comment>
<evidence type="ECO:0000313" key="4">
    <source>
        <dbReference type="EMBL" id="PPE75273.1"/>
    </source>
</evidence>
<comment type="caution">
    <text evidence="4">The sequence shown here is derived from an EMBL/GenBank/DDBJ whole genome shotgun (WGS) entry which is preliminary data.</text>
</comment>
<organism evidence="4 5">
    <name type="scientific">Solimonas fluminis</name>
    <dbReference type="NCBI Taxonomy" id="2086571"/>
    <lineage>
        <taxon>Bacteria</taxon>
        <taxon>Pseudomonadati</taxon>
        <taxon>Pseudomonadota</taxon>
        <taxon>Gammaproteobacteria</taxon>
        <taxon>Nevskiales</taxon>
        <taxon>Nevskiaceae</taxon>
        <taxon>Solimonas</taxon>
    </lineage>
</organism>
<dbReference type="Pfam" id="PF02481">
    <property type="entry name" value="DNA_processg_A"/>
    <property type="match status" value="1"/>
</dbReference>
<evidence type="ECO:0000259" key="3">
    <source>
        <dbReference type="Pfam" id="PF17782"/>
    </source>
</evidence>
<dbReference type="GO" id="GO:0009294">
    <property type="term" value="P:DNA-mediated transformation"/>
    <property type="evidence" value="ECO:0007669"/>
    <property type="project" value="InterPro"/>
</dbReference>
<name>A0A2S5TJY1_9GAMM</name>
<gene>
    <name evidence="4" type="primary">dprA</name>
    <name evidence="4" type="ORF">C3942_06275</name>
</gene>
<dbReference type="PANTHER" id="PTHR43022:SF1">
    <property type="entry name" value="PROTEIN SMF"/>
    <property type="match status" value="1"/>
</dbReference>
<protein>
    <submittedName>
        <fullName evidence="4">DNA-protecting protein DprA</fullName>
    </submittedName>
</protein>
<dbReference type="AlphaFoldDB" id="A0A2S5TJY1"/>
<evidence type="ECO:0000259" key="2">
    <source>
        <dbReference type="Pfam" id="PF02481"/>
    </source>
</evidence>
<dbReference type="Gene3D" id="1.10.10.10">
    <property type="entry name" value="Winged helix-like DNA-binding domain superfamily/Winged helix DNA-binding domain"/>
    <property type="match status" value="1"/>
</dbReference>
<dbReference type="InterPro" id="IPR057666">
    <property type="entry name" value="DrpA_SLOG"/>
</dbReference>
<dbReference type="OrthoDB" id="9785707at2"/>
<sequence>MNLPALQSWLTLLRAPGVGGVTVARLLATFGSAEAAVAAGPAALRPLGLPEEALQFFSKGDPEGIARDLEWLDKPGRGLLTLEDPRYPERLRQIAQAPGALFYQGDPDLLALPQLAIVGARSATPQGLENARAFAAELARRGLCITSGLALGIDGAAHRGALEAGGMTIAVCATGLDRVYPARHRELAHDIVREGLMISEFPVGVAALPEHFPRRNRIISGLAMGVLVVEAAPESGSLITAAYANEQGREVFAIPGSIHNPQARGCHRLIRQGAKLVESVDDILEEIAPQLRQRRAALVAADAPPEDPLQARLLQCLGTEPQSFDQLQAGSGLDAAALSEALLALELAGEVAAAAGGTYQRLRVPA</sequence>
<evidence type="ECO:0000313" key="5">
    <source>
        <dbReference type="Proteomes" id="UP000238220"/>
    </source>
</evidence>
<keyword evidence="5" id="KW-1185">Reference proteome</keyword>
<feature type="domain" description="DprA winged helix" evidence="3">
    <location>
        <begin position="301"/>
        <end position="357"/>
    </location>
</feature>
<dbReference type="PANTHER" id="PTHR43022">
    <property type="entry name" value="PROTEIN SMF"/>
    <property type="match status" value="1"/>
</dbReference>
<dbReference type="NCBIfam" id="TIGR00732">
    <property type="entry name" value="dprA"/>
    <property type="match status" value="1"/>
</dbReference>
<feature type="domain" description="Smf/DprA SLOG" evidence="2">
    <location>
        <begin position="79"/>
        <end position="287"/>
    </location>
</feature>
<dbReference type="SUPFAM" id="SSF102405">
    <property type="entry name" value="MCP/YpsA-like"/>
    <property type="match status" value="1"/>
</dbReference>
<evidence type="ECO:0000256" key="1">
    <source>
        <dbReference type="ARBA" id="ARBA00006525"/>
    </source>
</evidence>
<reference evidence="4 5" key="1">
    <citation type="submission" date="2018-02" db="EMBL/GenBank/DDBJ databases">
        <title>Genome sequencing of Solimonas sp. HR-BB.</title>
        <authorList>
            <person name="Lee Y."/>
            <person name="Jeon C.O."/>
        </authorList>
    </citation>
    <scope>NUCLEOTIDE SEQUENCE [LARGE SCALE GENOMIC DNA]</scope>
    <source>
        <strain evidence="4 5">HR-BB</strain>
    </source>
</reference>
<dbReference type="Proteomes" id="UP000238220">
    <property type="component" value="Unassembled WGS sequence"/>
</dbReference>
<dbReference type="Pfam" id="PF17782">
    <property type="entry name" value="WHD_DprA"/>
    <property type="match status" value="1"/>
</dbReference>
<accession>A0A2S5TJY1</accession>
<proteinExistence type="inferred from homology"/>
<dbReference type="InterPro" id="IPR041614">
    <property type="entry name" value="DprA_WH"/>
</dbReference>
<dbReference type="InterPro" id="IPR003488">
    <property type="entry name" value="DprA"/>
</dbReference>
<dbReference type="EMBL" id="PSNW01000002">
    <property type="protein sequence ID" value="PPE75273.1"/>
    <property type="molecule type" value="Genomic_DNA"/>
</dbReference>
<dbReference type="InterPro" id="IPR036388">
    <property type="entry name" value="WH-like_DNA-bd_sf"/>
</dbReference>